<keyword evidence="9 12" id="KW-0408">Iron</keyword>
<comment type="subcellular location">
    <subcellularLocation>
        <location evidence="2">Membrane</location>
    </subcellularLocation>
</comment>
<gene>
    <name evidence="14" type="ORF">PG991_006796</name>
</gene>
<evidence type="ECO:0000256" key="3">
    <source>
        <dbReference type="ARBA" id="ARBA00010617"/>
    </source>
</evidence>
<dbReference type="PRINTS" id="PR00463">
    <property type="entry name" value="EP450I"/>
</dbReference>
<dbReference type="Pfam" id="PF00067">
    <property type="entry name" value="p450"/>
    <property type="match status" value="1"/>
</dbReference>
<keyword evidence="8 12" id="KW-0560">Oxidoreductase</keyword>
<dbReference type="SUPFAM" id="SSF48264">
    <property type="entry name" value="Cytochrome P450"/>
    <property type="match status" value="1"/>
</dbReference>
<dbReference type="EMBL" id="JAQQWI010000009">
    <property type="protein sequence ID" value="KAK8022915.1"/>
    <property type="molecule type" value="Genomic_DNA"/>
</dbReference>
<dbReference type="InterPro" id="IPR002401">
    <property type="entry name" value="Cyt_P450_E_grp-I"/>
</dbReference>
<sequence length="548" mass="63007">MALGTAFATGVLLHTSLFRIGEWDVWGTWLMRAPFALAAIFSVALTWLRPAEPLQKALKDACQLDAALVSGVLVSTLVYRAFFHRLRSFPGPFAARLSSLYMTKQAVKKMQPYHEIKKLHERYGDFVRIGPMELSIIEPAAFRDIYANSSPCEKGPVYSHPHPSETMLECRSRKKHAPMRKLWDYAFTTSALKDYEERVGRYTDQLLGRVEEFQGQTFDITRWFSFYTFDVMGELAFGKSFRQLEDNVEHYLLQVSHEAQRIIDGVFLFQPWFLPTFRTMPVLNWEWLKLQKWSSEQIDHRLANEPKVPDIFHWVSAEYRRNPSPSPQDKLNLQGETRIIVIAGSDTTAMTLVGLFYNLVKTPQVVERLRGEIDELAAQGDQASTKNASLAKLKYLQACIDESLRLFPVVPTRLQRMTPPQGLQIGSRWVPGDTAVIAPSWILCRDPRCFVRPEEFVPERWTTEPDLVLDASVYAPFSIGRTMCAGKQLALMELRRTVALILHQYDFSLAPEQRIEDFERGLEDHFTLNPPEFKLVFKTRESPPSHIE</sequence>
<dbReference type="InterPro" id="IPR001128">
    <property type="entry name" value="Cyt_P450"/>
</dbReference>
<protein>
    <submittedName>
        <fullName evidence="14">Uncharacterized protein</fullName>
    </submittedName>
</protein>
<keyword evidence="4 12" id="KW-0349">Heme</keyword>
<dbReference type="InterPro" id="IPR017972">
    <property type="entry name" value="Cyt_P450_CS"/>
</dbReference>
<keyword evidence="5 13" id="KW-0812">Transmembrane</keyword>
<evidence type="ECO:0000256" key="1">
    <source>
        <dbReference type="ARBA" id="ARBA00001971"/>
    </source>
</evidence>
<evidence type="ECO:0000256" key="11">
    <source>
        <dbReference type="ARBA" id="ARBA00023136"/>
    </source>
</evidence>
<comment type="caution">
    <text evidence="14">The sequence shown here is derived from an EMBL/GenBank/DDBJ whole genome shotgun (WGS) entry which is preliminary data.</text>
</comment>
<evidence type="ECO:0000256" key="8">
    <source>
        <dbReference type="ARBA" id="ARBA00023002"/>
    </source>
</evidence>
<keyword evidence="15" id="KW-1185">Reference proteome</keyword>
<evidence type="ECO:0000256" key="10">
    <source>
        <dbReference type="ARBA" id="ARBA00023033"/>
    </source>
</evidence>
<accession>A0ABR1RYC6</accession>
<dbReference type="PANTHER" id="PTHR24305">
    <property type="entry name" value="CYTOCHROME P450"/>
    <property type="match status" value="1"/>
</dbReference>
<dbReference type="PRINTS" id="PR00385">
    <property type="entry name" value="P450"/>
</dbReference>
<keyword evidence="10 12" id="KW-0503">Monooxygenase</keyword>
<dbReference type="Gene3D" id="1.10.630.10">
    <property type="entry name" value="Cytochrome P450"/>
    <property type="match status" value="1"/>
</dbReference>
<dbReference type="Proteomes" id="UP001396898">
    <property type="component" value="Unassembled WGS sequence"/>
</dbReference>
<keyword evidence="11 13" id="KW-0472">Membrane</keyword>
<evidence type="ECO:0000256" key="6">
    <source>
        <dbReference type="ARBA" id="ARBA00022723"/>
    </source>
</evidence>
<keyword evidence="6 12" id="KW-0479">Metal-binding</keyword>
<dbReference type="InterPro" id="IPR036396">
    <property type="entry name" value="Cyt_P450_sf"/>
</dbReference>
<evidence type="ECO:0000313" key="15">
    <source>
        <dbReference type="Proteomes" id="UP001396898"/>
    </source>
</evidence>
<evidence type="ECO:0000256" key="13">
    <source>
        <dbReference type="SAM" id="Phobius"/>
    </source>
</evidence>
<comment type="cofactor">
    <cofactor evidence="1">
        <name>heme</name>
        <dbReference type="ChEBI" id="CHEBI:30413"/>
    </cofactor>
</comment>
<evidence type="ECO:0000256" key="9">
    <source>
        <dbReference type="ARBA" id="ARBA00023004"/>
    </source>
</evidence>
<evidence type="ECO:0000313" key="14">
    <source>
        <dbReference type="EMBL" id="KAK8022915.1"/>
    </source>
</evidence>
<dbReference type="PANTHER" id="PTHR24305:SF112">
    <property type="entry name" value="L-ORNITHINE-N5-MONOOXYGENASE (EUROFUNG)"/>
    <property type="match status" value="1"/>
</dbReference>
<comment type="similarity">
    <text evidence="3 12">Belongs to the cytochrome P450 family.</text>
</comment>
<dbReference type="PROSITE" id="PS00086">
    <property type="entry name" value="CYTOCHROME_P450"/>
    <property type="match status" value="1"/>
</dbReference>
<organism evidence="14 15">
    <name type="scientific">Apiospora marii</name>
    <dbReference type="NCBI Taxonomy" id="335849"/>
    <lineage>
        <taxon>Eukaryota</taxon>
        <taxon>Fungi</taxon>
        <taxon>Dikarya</taxon>
        <taxon>Ascomycota</taxon>
        <taxon>Pezizomycotina</taxon>
        <taxon>Sordariomycetes</taxon>
        <taxon>Xylariomycetidae</taxon>
        <taxon>Amphisphaeriales</taxon>
        <taxon>Apiosporaceae</taxon>
        <taxon>Apiospora</taxon>
    </lineage>
</organism>
<keyword evidence="7 13" id="KW-1133">Transmembrane helix</keyword>
<feature type="transmembrane region" description="Helical" evidence="13">
    <location>
        <begin position="61"/>
        <end position="82"/>
    </location>
</feature>
<evidence type="ECO:0000256" key="7">
    <source>
        <dbReference type="ARBA" id="ARBA00022989"/>
    </source>
</evidence>
<dbReference type="InterPro" id="IPR050121">
    <property type="entry name" value="Cytochrome_P450_monoxygenase"/>
</dbReference>
<name>A0ABR1RYC6_9PEZI</name>
<evidence type="ECO:0000256" key="5">
    <source>
        <dbReference type="ARBA" id="ARBA00022692"/>
    </source>
</evidence>
<evidence type="ECO:0000256" key="2">
    <source>
        <dbReference type="ARBA" id="ARBA00004370"/>
    </source>
</evidence>
<reference evidence="14 15" key="1">
    <citation type="submission" date="2023-01" db="EMBL/GenBank/DDBJ databases">
        <title>Analysis of 21 Apiospora genomes using comparative genomics revels a genus with tremendous synthesis potential of carbohydrate active enzymes and secondary metabolites.</title>
        <authorList>
            <person name="Sorensen T."/>
        </authorList>
    </citation>
    <scope>NUCLEOTIDE SEQUENCE [LARGE SCALE GENOMIC DNA]</scope>
    <source>
        <strain evidence="14 15">CBS 20057</strain>
    </source>
</reference>
<feature type="transmembrane region" description="Helical" evidence="13">
    <location>
        <begin position="29"/>
        <end position="49"/>
    </location>
</feature>
<dbReference type="CDD" id="cd11061">
    <property type="entry name" value="CYP67-like"/>
    <property type="match status" value="1"/>
</dbReference>
<proteinExistence type="inferred from homology"/>
<evidence type="ECO:0000256" key="12">
    <source>
        <dbReference type="RuleBase" id="RU000461"/>
    </source>
</evidence>
<evidence type="ECO:0000256" key="4">
    <source>
        <dbReference type="ARBA" id="ARBA00022617"/>
    </source>
</evidence>